<dbReference type="PANTHER" id="PTHR46527">
    <property type="entry name" value="NUCLEOPORIN-LIKE PROTEIN 2"/>
    <property type="match status" value="1"/>
</dbReference>
<dbReference type="InterPro" id="IPR051767">
    <property type="entry name" value="Nucleoporin_NUP42"/>
</dbReference>
<dbReference type="VEuPathDB" id="FungiDB:BD410DRAFT_50624"/>
<evidence type="ECO:0000256" key="1">
    <source>
        <dbReference type="ARBA" id="ARBA00004123"/>
    </source>
</evidence>
<dbReference type="GO" id="GO:0005634">
    <property type="term" value="C:nucleus"/>
    <property type="evidence" value="ECO:0007669"/>
    <property type="project" value="UniProtKB-SubCell"/>
</dbReference>
<reference evidence="4 5" key="1">
    <citation type="submission" date="2018-06" db="EMBL/GenBank/DDBJ databases">
        <title>A transcriptomic atlas of mushroom development highlights an independent origin of complex multicellularity.</title>
        <authorList>
            <consortium name="DOE Joint Genome Institute"/>
            <person name="Krizsan K."/>
            <person name="Almasi E."/>
            <person name="Merenyi Z."/>
            <person name="Sahu N."/>
            <person name="Viragh M."/>
            <person name="Koszo T."/>
            <person name="Mondo S."/>
            <person name="Kiss B."/>
            <person name="Balint B."/>
            <person name="Kues U."/>
            <person name="Barry K."/>
            <person name="Hegedus J.C."/>
            <person name="Henrissat B."/>
            <person name="Johnson J."/>
            <person name="Lipzen A."/>
            <person name="Ohm R."/>
            <person name="Nagy I."/>
            <person name="Pangilinan J."/>
            <person name="Yan J."/>
            <person name="Xiong Y."/>
            <person name="Grigoriev I.V."/>
            <person name="Hibbett D.S."/>
            <person name="Nagy L.G."/>
        </authorList>
    </citation>
    <scope>NUCLEOTIDE SEQUENCE [LARGE SCALE GENOMIC DNA]</scope>
    <source>
        <strain evidence="4 5">SZMC22713</strain>
    </source>
</reference>
<evidence type="ECO:0000313" key="5">
    <source>
        <dbReference type="Proteomes" id="UP000294933"/>
    </source>
</evidence>
<dbReference type="Proteomes" id="UP000294933">
    <property type="component" value="Unassembled WGS sequence"/>
</dbReference>
<evidence type="ECO:0000313" key="4">
    <source>
        <dbReference type="EMBL" id="TDL30042.1"/>
    </source>
</evidence>
<dbReference type="OrthoDB" id="20729at2759"/>
<dbReference type="EMBL" id="ML170156">
    <property type="protein sequence ID" value="TDL30042.1"/>
    <property type="molecule type" value="Genomic_DNA"/>
</dbReference>
<gene>
    <name evidence="4" type="ORF">BD410DRAFT_50624</name>
</gene>
<keyword evidence="5" id="KW-1185">Reference proteome</keyword>
<evidence type="ECO:0000256" key="3">
    <source>
        <dbReference type="SAM" id="MobiDB-lite"/>
    </source>
</evidence>
<comment type="subcellular location">
    <subcellularLocation>
        <location evidence="1">Nucleus</location>
    </subcellularLocation>
</comment>
<sequence>MSATSSTQKQVAFTVESITRDLTPQQDKPLWPLSSYGAAKGESNVISGQDESFEELRVKAAAALRSGSTAEYQQYESDKIAASNQVFGVALANPQQVFQRAHDLSGGGNKSTTSVSAFAPAANQGSAFGSAATTSAFGKPSGFGALGGTTTSAFGGTGTSAFGSATAAQPAFGKSAFGQPAQPAFGPSAFGQPQPQTTSVFGQPSQVTSAFGQTPAPSAPSAFGQPQVTSAFGQPTQPQSSLIKPATSGAFGSVSGGPISGGFGAFSGANASLTAAPATTSAFGEGGAGLAPAAPATGGGFGTSAFGAAAPSNPAFGQSAFSSGGAAPSAFGQTAPTSAFGASQPPQAASAFGGAQNTTSVFGSGGGGSGSVFGSNSTQSVFGQPQQPVSAFGATSAFGSSSTPSAFGKASAFGAPAPAPKQKTGPPDFQAAIASFKATPGEDKYDALLPPNYADLLPAAAREAFESAKFEWGKIPDLVPPPQFR</sequence>
<organism evidence="4 5">
    <name type="scientific">Rickenella mellea</name>
    <dbReference type="NCBI Taxonomy" id="50990"/>
    <lineage>
        <taxon>Eukaryota</taxon>
        <taxon>Fungi</taxon>
        <taxon>Dikarya</taxon>
        <taxon>Basidiomycota</taxon>
        <taxon>Agaricomycotina</taxon>
        <taxon>Agaricomycetes</taxon>
        <taxon>Hymenochaetales</taxon>
        <taxon>Rickenellaceae</taxon>
        <taxon>Rickenella</taxon>
    </lineage>
</organism>
<protein>
    <submittedName>
        <fullName evidence="4">Uncharacterized protein</fullName>
    </submittedName>
</protein>
<feature type="region of interest" description="Disordered" evidence="3">
    <location>
        <begin position="336"/>
        <end position="355"/>
    </location>
</feature>
<evidence type="ECO:0000256" key="2">
    <source>
        <dbReference type="ARBA" id="ARBA00023242"/>
    </source>
</evidence>
<proteinExistence type="predicted"/>
<feature type="compositionally biased region" description="Low complexity" evidence="3">
    <location>
        <begin position="393"/>
        <end position="408"/>
    </location>
</feature>
<dbReference type="STRING" id="50990.A0A4R5XGX0"/>
<feature type="region of interest" description="Disordered" evidence="3">
    <location>
        <begin position="393"/>
        <end position="428"/>
    </location>
</feature>
<name>A0A4R5XGX0_9AGAM</name>
<dbReference type="AlphaFoldDB" id="A0A4R5XGX0"/>
<dbReference type="PANTHER" id="PTHR46527:SF1">
    <property type="entry name" value="NUCLEOPORIN NUP42"/>
    <property type="match status" value="1"/>
</dbReference>
<accession>A0A4R5XGX0</accession>
<feature type="compositionally biased region" description="Polar residues" evidence="3">
    <location>
        <begin position="336"/>
        <end position="347"/>
    </location>
</feature>
<keyword evidence="2" id="KW-0539">Nucleus</keyword>